<evidence type="ECO:0000313" key="2">
    <source>
        <dbReference type="EMBL" id="KAK9882414.1"/>
    </source>
</evidence>
<dbReference type="EMBL" id="JARQZJ010000075">
    <property type="protein sequence ID" value="KAK9882414.1"/>
    <property type="molecule type" value="Genomic_DNA"/>
</dbReference>
<gene>
    <name evidence="2" type="ORF">WA026_020936</name>
</gene>
<proteinExistence type="predicted"/>
<protein>
    <submittedName>
        <fullName evidence="2">Uncharacterized protein</fullName>
    </submittedName>
</protein>
<organism evidence="2 3">
    <name type="scientific">Henosepilachna vigintioctopunctata</name>
    <dbReference type="NCBI Taxonomy" id="420089"/>
    <lineage>
        <taxon>Eukaryota</taxon>
        <taxon>Metazoa</taxon>
        <taxon>Ecdysozoa</taxon>
        <taxon>Arthropoda</taxon>
        <taxon>Hexapoda</taxon>
        <taxon>Insecta</taxon>
        <taxon>Pterygota</taxon>
        <taxon>Neoptera</taxon>
        <taxon>Endopterygota</taxon>
        <taxon>Coleoptera</taxon>
        <taxon>Polyphaga</taxon>
        <taxon>Cucujiformia</taxon>
        <taxon>Coccinelloidea</taxon>
        <taxon>Coccinellidae</taxon>
        <taxon>Epilachninae</taxon>
        <taxon>Epilachnini</taxon>
        <taxon>Henosepilachna</taxon>
    </lineage>
</organism>
<sequence>MSYKLSYSYTRSMMSGHSPVSHHEMFEFKDGNSVPPSTSKEFSATENVLKTSVVLDATDSVPTTVVYSTLTSGNNLRFIDSSLPCVDDKVPLAEHEDLPNTSGTSDELKDDSKLCEDDRPDGTWSPKDEKESQTEEDICIKCLYVSMKCCECSIM</sequence>
<comment type="caution">
    <text evidence="2">The sequence shown here is derived from an EMBL/GenBank/DDBJ whole genome shotgun (WGS) entry which is preliminary data.</text>
</comment>
<evidence type="ECO:0000313" key="3">
    <source>
        <dbReference type="Proteomes" id="UP001431783"/>
    </source>
</evidence>
<feature type="region of interest" description="Disordered" evidence="1">
    <location>
        <begin position="93"/>
        <end position="134"/>
    </location>
</feature>
<evidence type="ECO:0000256" key="1">
    <source>
        <dbReference type="SAM" id="MobiDB-lite"/>
    </source>
</evidence>
<feature type="compositionally biased region" description="Basic and acidic residues" evidence="1">
    <location>
        <begin position="106"/>
        <end position="133"/>
    </location>
</feature>
<dbReference type="AlphaFoldDB" id="A0AAW1UNP3"/>
<dbReference type="Proteomes" id="UP001431783">
    <property type="component" value="Unassembled WGS sequence"/>
</dbReference>
<accession>A0AAW1UNP3</accession>
<name>A0AAW1UNP3_9CUCU</name>
<keyword evidence="3" id="KW-1185">Reference proteome</keyword>
<reference evidence="2 3" key="1">
    <citation type="submission" date="2023-03" db="EMBL/GenBank/DDBJ databases">
        <title>Genome insight into feeding habits of ladybird beetles.</title>
        <authorList>
            <person name="Li H.-S."/>
            <person name="Huang Y.-H."/>
            <person name="Pang H."/>
        </authorList>
    </citation>
    <scope>NUCLEOTIDE SEQUENCE [LARGE SCALE GENOMIC DNA]</scope>
    <source>
        <strain evidence="2">SYSU_2023b</strain>
        <tissue evidence="2">Whole body</tissue>
    </source>
</reference>